<dbReference type="Pfam" id="PF03568">
    <property type="entry name" value="Separin_C"/>
    <property type="match status" value="1"/>
</dbReference>
<organism evidence="7 8">
    <name type="scientific">Candida dubliniensis (strain CD36 / ATCC MYA-646 / CBS 7987 / NCPF 3949 / NRRL Y-17841)</name>
    <name type="common">Yeast</name>
    <dbReference type="NCBI Taxonomy" id="573826"/>
    <lineage>
        <taxon>Eukaryota</taxon>
        <taxon>Fungi</taxon>
        <taxon>Dikarya</taxon>
        <taxon>Ascomycota</taxon>
        <taxon>Saccharomycotina</taxon>
        <taxon>Pichiomycetes</taxon>
        <taxon>Debaryomycetaceae</taxon>
        <taxon>Candida/Lodderomyces clade</taxon>
        <taxon>Candida</taxon>
    </lineage>
</organism>
<dbReference type="MEROPS" id="C50.001"/>
<dbReference type="EC" id="3.4.22.49" evidence="2"/>
<dbReference type="GO" id="GO:0044732">
    <property type="term" value="C:mitotic spindle pole body"/>
    <property type="evidence" value="ECO:0007669"/>
    <property type="project" value="TreeGrafter"/>
</dbReference>
<dbReference type="GeneID" id="8045554"/>
<reference evidence="7 8" key="1">
    <citation type="journal article" date="2009" name="Genome Res.">
        <title>Comparative genomics of the fungal pathogens Candida dubliniensis and Candida albicans.</title>
        <authorList>
            <person name="Jackson A.P."/>
            <person name="Gamble J.A."/>
            <person name="Yeomans T."/>
            <person name="Moran G.P."/>
            <person name="Saunders D."/>
            <person name="Harris D."/>
            <person name="Aslett M."/>
            <person name="Barrell J.F."/>
            <person name="Butler G."/>
            <person name="Citiulo F."/>
            <person name="Coleman D.C."/>
            <person name="de Groot P.W.J."/>
            <person name="Goodwin T.J."/>
            <person name="Quail M.A."/>
            <person name="McQuillan J."/>
            <person name="Munro C.A."/>
            <person name="Pain A."/>
            <person name="Poulter R.T."/>
            <person name="Rajandream M.A."/>
            <person name="Renauld H."/>
            <person name="Spiering M.J."/>
            <person name="Tivey A."/>
            <person name="Gow N.A.R."/>
            <person name="Barrell B."/>
            <person name="Sullivan D.J."/>
            <person name="Berriman M."/>
        </authorList>
    </citation>
    <scope>NUCLEOTIDE SEQUENCE [LARGE SCALE GENOMIC DNA]</scope>
    <source>
        <strain evidence="8">CD36 / ATCC MYA-646 / CBS 7987 / NCPF 3949 / NRRL Y-17841</strain>
    </source>
</reference>
<feature type="domain" description="Peptidase C50" evidence="5">
    <location>
        <begin position="1386"/>
        <end position="1495"/>
    </location>
</feature>
<evidence type="ECO:0000256" key="3">
    <source>
        <dbReference type="ARBA" id="ARBA00022801"/>
    </source>
</evidence>
<dbReference type="PANTHER" id="PTHR12792">
    <property type="entry name" value="EXTRA SPINDLE POLES 1-RELATED"/>
    <property type="match status" value="1"/>
</dbReference>
<dbReference type="PANTHER" id="PTHR12792:SF0">
    <property type="entry name" value="SEPARIN"/>
    <property type="match status" value="1"/>
</dbReference>
<dbReference type="GO" id="GO:0072686">
    <property type="term" value="C:mitotic spindle"/>
    <property type="evidence" value="ECO:0007669"/>
    <property type="project" value="TreeGrafter"/>
</dbReference>
<gene>
    <name evidence="6" type="ordered locus">Cd36_01530</name>
    <name evidence="7" type="ORF">CD36_01530</name>
</gene>
<dbReference type="GO" id="GO:0004197">
    <property type="term" value="F:cysteine-type endopeptidase activity"/>
    <property type="evidence" value="ECO:0007669"/>
    <property type="project" value="InterPro"/>
</dbReference>
<dbReference type="Proteomes" id="UP000002605">
    <property type="component" value="Chromosome 1"/>
</dbReference>
<evidence type="ECO:0000313" key="8">
    <source>
        <dbReference type="Proteomes" id="UP000002605"/>
    </source>
</evidence>
<dbReference type="eggNOG" id="KOG1849">
    <property type="taxonomic scope" value="Eukaryota"/>
</dbReference>
<dbReference type="InterPro" id="IPR030397">
    <property type="entry name" value="SEPARIN_core_dom"/>
</dbReference>
<keyword evidence="4" id="KW-0159">Chromosome partition</keyword>
<dbReference type="InterPro" id="IPR005314">
    <property type="entry name" value="Peptidase_C50"/>
</dbReference>
<dbReference type="GO" id="GO:0006508">
    <property type="term" value="P:proteolysis"/>
    <property type="evidence" value="ECO:0007669"/>
    <property type="project" value="InterPro"/>
</dbReference>
<evidence type="ECO:0000256" key="4">
    <source>
        <dbReference type="ARBA" id="ARBA00022829"/>
    </source>
</evidence>
<dbReference type="HOGENOM" id="CLU_002271_0_0_1"/>
<dbReference type="GO" id="GO:0005634">
    <property type="term" value="C:nucleus"/>
    <property type="evidence" value="ECO:0007669"/>
    <property type="project" value="InterPro"/>
</dbReference>
<evidence type="ECO:0000256" key="1">
    <source>
        <dbReference type="ARBA" id="ARBA00000451"/>
    </source>
</evidence>
<dbReference type="RefSeq" id="XP_002416830.1">
    <property type="nucleotide sequence ID" value="XM_002416785.1"/>
</dbReference>
<evidence type="ECO:0000313" key="7">
    <source>
        <dbReference type="EMBL" id="CAX44415.1"/>
    </source>
</evidence>
<dbReference type="PROSITE" id="PS51700">
    <property type="entry name" value="SEPARIN"/>
    <property type="match status" value="1"/>
</dbReference>
<dbReference type="EMBL" id="FM992688">
    <property type="protein sequence ID" value="CAX44415.1"/>
    <property type="molecule type" value="Genomic_DNA"/>
</dbReference>
<evidence type="ECO:0000256" key="2">
    <source>
        <dbReference type="ARBA" id="ARBA00012489"/>
    </source>
</evidence>
<keyword evidence="8" id="KW-1185">Reference proteome</keyword>
<sequence length="1596" mass="184178">MDNSLDQKLLAFISSQSTLKPLSPSKSNNLPKTDIKSLESLCVASLDTLLNNNGVSNSNSSVLALDSLDAIEIRLRGLYLIYADDPRKSFDILRKHQLFIVKLFNLKQIHYVYQNLNVLFDEINKLFMIEPMSKSTIFTGIEFTDFSNWNDETSFFNANRKDISQLIVAFHFLILQWIAQYVSKNLKSILMQKDQVIGLDEFCNIPRMFLNSSNFRKWQLLSVNENLVKYNSNNVKLISGFIKVFQSIKASSSLLKYVNLTNCLRLKLCEFTKDKSLLKSIGFSSELIPFINDEDININEFIHRHVPEISEVSNELQAQLLESPHLISDSDFLRNLQNDLQLSIDKCQIIISAFNTFKYNLKSLSSQQLSILDLITIHLKDSLDESVIPILSQSFQIYNHFKLIKRMRNISNLLFNLGNKSNNDIYRNLAVDYECVIFEISPSNDNFKQFYNKLTRTQVATSVFGKVLVCFESYMGLTNNKDYDINGTLTQIICKTLLQISNYTPLNSIKDENFKFNVINDIFQFMEKSNNTTEKTKVCNSIIESTTWSNQLIECKIYYQYYNVNGLEKYLDLEEKSCDNQLITSGLQFQRLVTFGWNETLLIECLNNLKYGLNDNSAELDLFELKIIKQVLLYIKYNGMIDELVVIIEILLVKSIKHEQFEKFLLFEYARALLYQANNSTTNNDKFSQVFNDLKKLSQNWKSFDDIIELSLLQLQYFIHTKNSTKAKDRFNGILQTLLKKPQFNISKSKNLPIVSKLQNFLILGRFQLLACQINNHIIHNKIDAFNNIKTGIQLLYSIMKKLPTNIDKISWQELKWEITRLLFDSYKLAIDSSIDTGISRDIPLFLNEWVKLNNSIGNDIPIVNCINEFEIGQYGLLANNEFQKYIEIAENRLKHDLVGKNNTVKQYINRYHDDESKKFERNDIIWKQSSSSHQLKSLVRSILNSDNSLSDVSKSVQLLPCVVGESSTLCSKDLLDNLIQLKNETLMEITDSGKSRSLSLCQQQELIANMNQTVCLLSSLTSFRGDGLLSEIYYLQDYVRNLPFSNERKLMNSLKNDESNDLLPRALDLSQFDDPSNNNTIKSGGMIDFNVDLQLYLPNNWILVTLDICENTGDLLISKLTKGSPSPIFIRLPLSRFPSSLDFKQLMHNFEKIIDESNLSTKKKTTSKILTVEDRKQWWRSRFTLDYQLQDILHHVETKWFGGFISGIFTNNNNNNNNIENESNNGFIKFKQDLIKVLKDCLTVNDDKFNLEGFLQFNEFIYYCFHSMEEYNYELVDDLIKFIITNMNSHGKIVNSDNNVKINKLHESIKNLIIKNNKNKQNVVNNNCNSQHIVLIPNANCSNFPWESMDFLRNKSISRIPSIHMLLDLVKSKTNSKNKSMTVDKSNLYYLINPSGDLIRSENRFKKIFESNYLWRGKIGQLSTNRNENYQDLILCEILKSHLFVYIGHGGCDQYIKVSKLLKKCGNDQDSQNKLPPSLLLGCSSVKLDNCNYNYNSSKLQPSGNIYNWLNCKSAMILGNLWDVTDKDIDIFTISLLQKWGLINDSTNNNSNNNNNHGMKKLDLTNSVVQSRGKCTLKYLNGSAPVVYGLPMYLN</sequence>
<evidence type="ECO:0000313" key="6">
    <source>
        <dbReference type="CGD" id="CAL0000161886"/>
    </source>
</evidence>
<protein>
    <recommendedName>
        <fullName evidence="2">separase</fullName>
        <ecNumber evidence="2">3.4.22.49</ecNumber>
    </recommendedName>
</protein>
<name>B9W6V9_CANDC</name>
<comment type="catalytic activity">
    <reaction evidence="1">
        <text>All bonds known to be hydrolyzed by this endopeptidase have arginine in P1 and an acidic residue in P4. P6 is often occupied by an acidic residue or by a hydroxy-amino-acid residue, the phosphorylation of which enhances cleavage.</text>
        <dbReference type="EC" id="3.4.22.49"/>
    </reaction>
</comment>
<dbReference type="OrthoDB" id="10255632at2759"/>
<dbReference type="CGD" id="CAL0000161886">
    <property type="gene designation" value="Cd36_01530"/>
</dbReference>
<dbReference type="GO" id="GO:0051307">
    <property type="term" value="P:meiotic chromosome separation"/>
    <property type="evidence" value="ECO:0007669"/>
    <property type="project" value="TreeGrafter"/>
</dbReference>
<dbReference type="GO" id="GO:0005737">
    <property type="term" value="C:cytoplasm"/>
    <property type="evidence" value="ECO:0007669"/>
    <property type="project" value="TreeGrafter"/>
</dbReference>
<proteinExistence type="predicted"/>
<evidence type="ECO:0000259" key="5">
    <source>
        <dbReference type="PROSITE" id="PS51700"/>
    </source>
</evidence>
<keyword evidence="3 7" id="KW-0378">Hydrolase</keyword>
<accession>B9W6V9</accession>
<dbReference type="KEGG" id="cdu:CD36_01530"/>
<dbReference type="VEuPathDB" id="FungiDB:CD36_01530"/>